<keyword evidence="2 7" id="KW-0813">Transport</keyword>
<dbReference type="InterPro" id="IPR023996">
    <property type="entry name" value="TonB-dep_OMP_SusC/RagA"/>
</dbReference>
<keyword evidence="6 7" id="KW-0998">Cell outer membrane</keyword>
<dbReference type="RefSeq" id="WP_303306943.1">
    <property type="nucleotide sequence ID" value="NZ_JAODOP010000004.1"/>
</dbReference>
<dbReference type="Gene3D" id="2.170.130.10">
    <property type="entry name" value="TonB-dependent receptor, plug domain"/>
    <property type="match status" value="1"/>
</dbReference>
<proteinExistence type="inferred from homology"/>
<evidence type="ECO:0000256" key="2">
    <source>
        <dbReference type="ARBA" id="ARBA00022448"/>
    </source>
</evidence>
<keyword evidence="9" id="KW-0675">Receptor</keyword>
<comment type="similarity">
    <text evidence="7">Belongs to the TonB-dependent receptor family.</text>
</comment>
<dbReference type="Pfam" id="PF07715">
    <property type="entry name" value="Plug"/>
    <property type="match status" value="1"/>
</dbReference>
<dbReference type="NCBIfam" id="TIGR04056">
    <property type="entry name" value="OMP_RagA_SusC"/>
    <property type="match status" value="1"/>
</dbReference>
<evidence type="ECO:0000313" key="10">
    <source>
        <dbReference type="Proteomes" id="UP001337305"/>
    </source>
</evidence>
<evidence type="ECO:0000259" key="8">
    <source>
        <dbReference type="Pfam" id="PF07715"/>
    </source>
</evidence>
<keyword evidence="10" id="KW-1185">Reference proteome</keyword>
<evidence type="ECO:0000256" key="4">
    <source>
        <dbReference type="ARBA" id="ARBA00022692"/>
    </source>
</evidence>
<dbReference type="Pfam" id="PF13715">
    <property type="entry name" value="CarbopepD_reg_2"/>
    <property type="match status" value="1"/>
</dbReference>
<dbReference type="InterPro" id="IPR037066">
    <property type="entry name" value="Plug_dom_sf"/>
</dbReference>
<reference evidence="9 10" key="1">
    <citation type="submission" date="2022-09" db="EMBL/GenBank/DDBJ databases">
        <title>Genome sequencing of Flavivirga sp. MEBiC05379.</title>
        <authorList>
            <person name="Oh H.-M."/>
            <person name="Kwon K.K."/>
            <person name="Park M.J."/>
            <person name="Yang S.-H."/>
        </authorList>
    </citation>
    <scope>NUCLEOTIDE SEQUENCE [LARGE SCALE GENOMIC DNA]</scope>
    <source>
        <strain evidence="9 10">MEBiC05379</strain>
    </source>
</reference>
<comment type="caution">
    <text evidence="9">The sequence shown here is derived from an EMBL/GenBank/DDBJ whole genome shotgun (WGS) entry which is preliminary data.</text>
</comment>
<name>A0ABU7XW67_9FLAO</name>
<dbReference type="PROSITE" id="PS52016">
    <property type="entry name" value="TONB_DEPENDENT_REC_3"/>
    <property type="match status" value="1"/>
</dbReference>
<keyword evidence="3 7" id="KW-1134">Transmembrane beta strand</keyword>
<protein>
    <submittedName>
        <fullName evidence="9">TonB-dependent receptor</fullName>
    </submittedName>
</protein>
<dbReference type="NCBIfam" id="TIGR04057">
    <property type="entry name" value="SusC_RagA_signa"/>
    <property type="match status" value="1"/>
</dbReference>
<dbReference type="InterPro" id="IPR023997">
    <property type="entry name" value="TonB-dep_OMP_SusC/RagA_CS"/>
</dbReference>
<evidence type="ECO:0000256" key="6">
    <source>
        <dbReference type="ARBA" id="ARBA00023237"/>
    </source>
</evidence>
<sequence length="1151" mass="126412">MRTFIFLLCTTVFSFTPDNVLSQNAKVTIVEDKTVTVDEVFDIIKEQTEYRFIYKSDMFKNFPKISLKKGIIKANRLLKQSLSSGNFNFNFTTKNTILIRESVPVTLQETKISGQIVDENGMPIPGITVYVTDQQPKGERISQDFLVRGTATDFDGSFSLLAEVGYYLVTSGLGYEFYTEQITAGKTVYNVTLKERASALDEVLVVGYGTTVKKDLTGSVGSVKSEDIQQIKTQTIDQALVGKIAGVHVTSGGGAPGSGAIVHIRGLSQINGDNQPLYVVDGVPITINPSFSEDGLGISVFGDRENPLLSINPNEIERVDVLKDASAAAIYGSRAANGVVIITTKRGKRNQAPRFNFSYNTTIQNPTDKLNYLNAEQYRTFAEEWAPQELANAPFPPFLYPDLRPNEYQIVNDPDNYFGNANTNWQDEILNKNAIWNQYNFSLSGGSEKTNYLVSATVNEQEGQLIGNKFSRYNFQTNIDSQLKDNLKIGASINYNYSVNKQSAVNNLDQANFRPDLGVFDENGDHTSITDFFGLNQINPLGNEAKVRNKAISKNLFGSVYGELKLLKDLKFKSQLSIGITNDKSTIFSPSFTSAALFGAFFGPGGASLAVQTTEIVTTSFNNTLNYNTTISEDHRIDAVAGISWDRNFINLESQTYNGFPDDEVLTNIQSANQVSEFASDATEFGLNSLFGRINYNYKDRYLLTLTGRYDASVKFGPENRRGFFPSAGFAWNVHNEEFFNNDSNVISNLKLRATLGRTGVDNLPAFSFEPKYLTLGNGDSFYNGVNGIAVPDVPNQAIKWESTDQLDLGVEFGLFNGRLNGEVVYFEKNTSGLILQTPIAAETGDSEWSANIADVTNTGWEISLYGDVIRTKDFTWHSSFNISFVNNNLEALNGGLIRAGGLAEGEPIGFINGYIVDGIAQTQQEIDALDANAPSGTYFSERGTVLQPGDYIYKDISGPNGTPDGEITSDDLTNIGDINPDFFGGWNNTLTYKNFSLSLNFQFVEGAAKRFGPIEGLGFPRAFENQLDLVLDTWTPDNTNATYARLGSFTHSPDFGRAATSKAVGDASYIKLRSASIGYNLPQDIIAKVGLSRARISISGNNLFTISDYPGQDPENSPTTRGGATVDLLSDNGLSYPQTRTFTFGVDLSF</sequence>
<organism evidence="9 10">
    <name type="scientific">Flavivirga spongiicola</name>
    <dbReference type="NCBI Taxonomy" id="421621"/>
    <lineage>
        <taxon>Bacteria</taxon>
        <taxon>Pseudomonadati</taxon>
        <taxon>Bacteroidota</taxon>
        <taxon>Flavobacteriia</taxon>
        <taxon>Flavobacteriales</taxon>
        <taxon>Flavobacteriaceae</taxon>
        <taxon>Flavivirga</taxon>
    </lineage>
</organism>
<dbReference type="InterPro" id="IPR036942">
    <property type="entry name" value="Beta-barrel_TonB_sf"/>
</dbReference>
<evidence type="ECO:0000256" key="1">
    <source>
        <dbReference type="ARBA" id="ARBA00004571"/>
    </source>
</evidence>
<dbReference type="EMBL" id="JAODOP010000004">
    <property type="protein sequence ID" value="MEF3834626.1"/>
    <property type="molecule type" value="Genomic_DNA"/>
</dbReference>
<dbReference type="InterPro" id="IPR039426">
    <property type="entry name" value="TonB-dep_rcpt-like"/>
</dbReference>
<dbReference type="SUPFAM" id="SSF56935">
    <property type="entry name" value="Porins"/>
    <property type="match status" value="1"/>
</dbReference>
<comment type="subcellular location">
    <subcellularLocation>
        <location evidence="1 7">Cell outer membrane</location>
        <topology evidence="1 7">Multi-pass membrane protein</topology>
    </subcellularLocation>
</comment>
<dbReference type="Gene3D" id="2.60.40.1120">
    <property type="entry name" value="Carboxypeptidase-like, regulatory domain"/>
    <property type="match status" value="1"/>
</dbReference>
<dbReference type="InterPro" id="IPR008969">
    <property type="entry name" value="CarboxyPept-like_regulatory"/>
</dbReference>
<accession>A0ABU7XW67</accession>
<evidence type="ECO:0000256" key="5">
    <source>
        <dbReference type="ARBA" id="ARBA00023136"/>
    </source>
</evidence>
<dbReference type="Gene3D" id="2.40.170.20">
    <property type="entry name" value="TonB-dependent receptor, beta-barrel domain"/>
    <property type="match status" value="1"/>
</dbReference>
<dbReference type="Proteomes" id="UP001337305">
    <property type="component" value="Unassembled WGS sequence"/>
</dbReference>
<keyword evidence="5 7" id="KW-0472">Membrane</keyword>
<gene>
    <name evidence="9" type="ORF">N1F79_15925</name>
</gene>
<dbReference type="SUPFAM" id="SSF49464">
    <property type="entry name" value="Carboxypeptidase regulatory domain-like"/>
    <property type="match status" value="1"/>
</dbReference>
<feature type="domain" description="TonB-dependent receptor plug" evidence="8">
    <location>
        <begin position="213"/>
        <end position="339"/>
    </location>
</feature>
<evidence type="ECO:0000256" key="7">
    <source>
        <dbReference type="PROSITE-ProRule" id="PRU01360"/>
    </source>
</evidence>
<keyword evidence="4 7" id="KW-0812">Transmembrane</keyword>
<dbReference type="InterPro" id="IPR012910">
    <property type="entry name" value="Plug_dom"/>
</dbReference>
<evidence type="ECO:0000256" key="3">
    <source>
        <dbReference type="ARBA" id="ARBA00022452"/>
    </source>
</evidence>
<evidence type="ECO:0000313" key="9">
    <source>
        <dbReference type="EMBL" id="MEF3834626.1"/>
    </source>
</evidence>